<reference evidence="1" key="1">
    <citation type="submission" date="2019-11" db="EMBL/GenBank/DDBJ databases">
        <title>Leishmania tarentolae CDS.</title>
        <authorList>
            <person name="Goto Y."/>
            <person name="Yamagishi J."/>
        </authorList>
    </citation>
    <scope>NUCLEOTIDE SEQUENCE [LARGE SCALE GENOMIC DNA]</scope>
    <source>
        <strain evidence="1">Parrot Tar II</strain>
    </source>
</reference>
<gene>
    <name evidence="1" type="ORF">LtaPh_0203900</name>
</gene>
<dbReference type="InterPro" id="IPR001925">
    <property type="entry name" value="Porin_Euk"/>
</dbReference>
<organism evidence="1 2">
    <name type="scientific">Leishmania tarentolae</name>
    <name type="common">Sauroleishmania tarentolae</name>
    <dbReference type="NCBI Taxonomy" id="5689"/>
    <lineage>
        <taxon>Eukaryota</taxon>
        <taxon>Discoba</taxon>
        <taxon>Euglenozoa</taxon>
        <taxon>Kinetoplastea</taxon>
        <taxon>Metakinetoplastina</taxon>
        <taxon>Trypanosomatida</taxon>
        <taxon>Trypanosomatidae</taxon>
        <taxon>Leishmaniinae</taxon>
        <taxon>Leishmania</taxon>
        <taxon>lizard Leishmania</taxon>
    </lineage>
</organism>
<dbReference type="Pfam" id="PF01459">
    <property type="entry name" value="Porin_3"/>
    <property type="match status" value="1"/>
</dbReference>
<dbReference type="VEuPathDB" id="TriTrypDB:LtaPh_0203900"/>
<dbReference type="InterPro" id="IPR027246">
    <property type="entry name" value="Porin_Euk/Tom40"/>
</dbReference>
<comment type="caution">
    <text evidence="1">The sequence shown here is derived from an EMBL/GenBank/DDBJ whole genome shotgun (WGS) entry which is preliminary data.</text>
</comment>
<protein>
    <recommendedName>
        <fullName evidence="3">Voltage-dependent anion-selective channel</fullName>
    </recommendedName>
</protein>
<dbReference type="PANTHER" id="PTHR11743:SF70">
    <property type="entry name" value="GH26960P-RELATED"/>
    <property type="match status" value="1"/>
</dbReference>
<dbReference type="Gene3D" id="2.40.160.10">
    <property type="entry name" value="Porin"/>
    <property type="match status" value="1"/>
</dbReference>
<dbReference type="InterPro" id="IPR023614">
    <property type="entry name" value="Porin_dom_sf"/>
</dbReference>
<keyword evidence="2" id="KW-1185">Reference proteome</keyword>
<dbReference type="PANTHER" id="PTHR11743">
    <property type="entry name" value="VOLTAGE-DEPENDENT ANION-SELECTIVE CHANNEL"/>
    <property type="match status" value="1"/>
</dbReference>
<name>A0A640K7G0_LEITA</name>
<dbReference type="GO" id="GO:0005741">
    <property type="term" value="C:mitochondrial outer membrane"/>
    <property type="evidence" value="ECO:0007669"/>
    <property type="project" value="InterPro"/>
</dbReference>
<dbReference type="OrthoDB" id="269709at2759"/>
<evidence type="ECO:0000313" key="2">
    <source>
        <dbReference type="Proteomes" id="UP000419144"/>
    </source>
</evidence>
<dbReference type="EMBL" id="BLBS01000002">
    <property type="protein sequence ID" value="GET85480.1"/>
    <property type="molecule type" value="Genomic_DNA"/>
</dbReference>
<sequence length="291" mass="31836">MAQSQSTKGSTVKVYSTPSLFKDYNKLTKDLLTKDFAAPNKWVLECKHKGAKDTFFINPKASSDGKISADIEYVAACNGGLKVTVTPEIMREIKATAHYTIQGHKMEVALQRLQDKYHYEISHETCVALSKRASINEKITPTQVELGMGIDVAPNCQVGCGALYNIGANDCNWNIGCRYAAKGFEMAVRTNRLQTYHTSASVPLSFTCKGNTCMMRAAVEVGYGRGRGDKGVTVTAGMGATCPVYPGNTIKARVDRDMKWAVSYIAKMADNWTACVSVDEKMRVGVQMTHA</sequence>
<accession>A0A640K7G0</accession>
<dbReference type="Proteomes" id="UP000419144">
    <property type="component" value="Unassembled WGS sequence"/>
</dbReference>
<proteinExistence type="predicted"/>
<evidence type="ECO:0000313" key="1">
    <source>
        <dbReference type="EMBL" id="GET85480.1"/>
    </source>
</evidence>
<dbReference type="GO" id="GO:0008308">
    <property type="term" value="F:voltage-gated monoatomic anion channel activity"/>
    <property type="evidence" value="ECO:0007669"/>
    <property type="project" value="InterPro"/>
</dbReference>
<dbReference type="AlphaFoldDB" id="A0A640K7G0"/>
<evidence type="ECO:0008006" key="3">
    <source>
        <dbReference type="Google" id="ProtNLM"/>
    </source>
</evidence>